<dbReference type="InterPro" id="IPR009100">
    <property type="entry name" value="AcylCoA_DH/oxidase_NM_dom_sf"/>
</dbReference>
<name>A0ABW0WDH3_STRNO</name>
<sequence>MGAGTETRRSGSAGTPGVRRTAAERNLLEAAAAAAAVAARGADAADRDGRLAPQTVAALTDAGFHRLLVPPGWGGMGGSFATWVTAVAAVGEGCTSAAWVAAVFAGFGRLAGFLPHAGQRSVWGKDPDVRLVGAVAPSGRATPVPGGWLLTGTWRYVSGAAFSDWALLAGHVPDEGAGHVRFFAVPREGYDVTAAWSAAGMRGTGSDTVGVDEAYVAEELSFPGRLAADGGPPARHRPAVPSGAVTPLGFVAPALGAATGALTAWAERLGGAADAGKEPSDAVRVALARSTAEVDAARLLVDRAAATADRGCAAPADAVRNARDAALAMDLVVTAVSRQYRLLGTGGQSEPRFQRPWRDITTAAGHAVLAFEAAGRAYADESITSRRAPHVVRRDTRSHRA</sequence>
<feature type="domain" description="Acyl-CoA dehydrogenase/oxidase N-terminal" evidence="3">
    <location>
        <begin position="29"/>
        <end position="103"/>
    </location>
</feature>
<dbReference type="InterPro" id="IPR046373">
    <property type="entry name" value="Acyl-CoA_Oxase/DH_mid-dom_sf"/>
</dbReference>
<reference evidence="6" key="1">
    <citation type="journal article" date="2019" name="Int. J. Syst. Evol. Microbiol.">
        <title>The Global Catalogue of Microorganisms (GCM) 10K type strain sequencing project: providing services to taxonomists for standard genome sequencing and annotation.</title>
        <authorList>
            <consortium name="The Broad Institute Genomics Platform"/>
            <consortium name="The Broad Institute Genome Sequencing Center for Infectious Disease"/>
            <person name="Wu L."/>
            <person name="Ma J."/>
        </authorList>
    </citation>
    <scope>NUCLEOTIDE SEQUENCE [LARGE SCALE GENOMIC DNA]</scope>
    <source>
        <strain evidence="6">KCTC 5701</strain>
    </source>
</reference>
<dbReference type="RefSeq" id="WP_344350903.1">
    <property type="nucleotide sequence ID" value="NZ_BAAASM010000037.1"/>
</dbReference>
<dbReference type="PIRSF" id="PIRSF016578">
    <property type="entry name" value="HsaA"/>
    <property type="match status" value="1"/>
</dbReference>
<dbReference type="PANTHER" id="PTHR48083">
    <property type="entry name" value="MEDIUM-CHAIN SPECIFIC ACYL-COA DEHYDROGENASE, MITOCHONDRIAL-RELATED"/>
    <property type="match status" value="1"/>
</dbReference>
<keyword evidence="6" id="KW-1185">Reference proteome</keyword>
<dbReference type="InterPro" id="IPR050741">
    <property type="entry name" value="Acyl-CoA_dehydrogenase"/>
</dbReference>
<feature type="domain" description="Acyl-CoA dehydrogenase C-terminal" evidence="4">
    <location>
        <begin position="248"/>
        <end position="369"/>
    </location>
</feature>
<dbReference type="SUPFAM" id="SSF56645">
    <property type="entry name" value="Acyl-CoA dehydrogenase NM domain-like"/>
    <property type="match status" value="1"/>
</dbReference>
<comment type="caution">
    <text evidence="5">The sequence shown here is derived from an EMBL/GenBank/DDBJ whole genome shotgun (WGS) entry which is preliminary data.</text>
</comment>
<organism evidence="5 6">
    <name type="scientific">Streptomyces nogalater</name>
    <dbReference type="NCBI Taxonomy" id="38314"/>
    <lineage>
        <taxon>Bacteria</taxon>
        <taxon>Bacillati</taxon>
        <taxon>Actinomycetota</taxon>
        <taxon>Actinomycetes</taxon>
        <taxon>Kitasatosporales</taxon>
        <taxon>Streptomycetaceae</taxon>
        <taxon>Streptomyces</taxon>
    </lineage>
</organism>
<evidence type="ECO:0000259" key="3">
    <source>
        <dbReference type="Pfam" id="PF02771"/>
    </source>
</evidence>
<dbReference type="Gene3D" id="1.20.140.10">
    <property type="entry name" value="Butyryl-CoA Dehydrogenase, subunit A, domain 3"/>
    <property type="match status" value="1"/>
</dbReference>
<dbReference type="InterPro" id="IPR013786">
    <property type="entry name" value="AcylCoA_DH/ox_N"/>
</dbReference>
<evidence type="ECO:0000256" key="2">
    <source>
        <dbReference type="ARBA" id="ARBA00049661"/>
    </source>
</evidence>
<dbReference type="SUPFAM" id="SSF47203">
    <property type="entry name" value="Acyl-CoA dehydrogenase C-terminal domain-like"/>
    <property type="match status" value="1"/>
</dbReference>
<dbReference type="EMBL" id="JBHSOE010000016">
    <property type="protein sequence ID" value="MFC5656301.1"/>
    <property type="molecule type" value="Genomic_DNA"/>
</dbReference>
<evidence type="ECO:0000313" key="5">
    <source>
        <dbReference type="EMBL" id="MFC5656301.1"/>
    </source>
</evidence>
<dbReference type="Gene3D" id="1.10.540.10">
    <property type="entry name" value="Acyl-CoA dehydrogenase/oxidase, N-terminal domain"/>
    <property type="match status" value="1"/>
</dbReference>
<dbReference type="Proteomes" id="UP001596065">
    <property type="component" value="Unassembled WGS sequence"/>
</dbReference>
<dbReference type="Gene3D" id="2.40.110.10">
    <property type="entry name" value="Butyryl-CoA Dehydrogenase, subunit A, domain 2"/>
    <property type="match status" value="1"/>
</dbReference>
<dbReference type="Pfam" id="PF08028">
    <property type="entry name" value="Acyl-CoA_dh_2"/>
    <property type="match status" value="1"/>
</dbReference>
<comment type="similarity">
    <text evidence="2">Belongs to the HpaH/HsaA monooxygenase family.</text>
</comment>
<dbReference type="InterPro" id="IPR037069">
    <property type="entry name" value="AcylCoA_DH/ox_N_sf"/>
</dbReference>
<dbReference type="Pfam" id="PF02771">
    <property type="entry name" value="Acyl-CoA_dh_N"/>
    <property type="match status" value="1"/>
</dbReference>
<evidence type="ECO:0000259" key="4">
    <source>
        <dbReference type="Pfam" id="PF08028"/>
    </source>
</evidence>
<protein>
    <submittedName>
        <fullName evidence="5">Acyl-CoA dehydrogenase family protein</fullName>
    </submittedName>
</protein>
<dbReference type="InterPro" id="IPR036250">
    <property type="entry name" value="AcylCo_DH-like_C"/>
</dbReference>
<dbReference type="PANTHER" id="PTHR48083:SF19">
    <property type="entry name" value="FLAVIN-DEPENDENT MONOOXYGENASE, OXYGENASE SUBUNIT HSAA"/>
    <property type="match status" value="1"/>
</dbReference>
<evidence type="ECO:0000313" key="6">
    <source>
        <dbReference type="Proteomes" id="UP001596065"/>
    </source>
</evidence>
<evidence type="ECO:0000256" key="1">
    <source>
        <dbReference type="ARBA" id="ARBA00023002"/>
    </source>
</evidence>
<gene>
    <name evidence="5" type="ORF">ACFP3J_12490</name>
</gene>
<keyword evidence="1" id="KW-0560">Oxidoreductase</keyword>
<proteinExistence type="inferred from homology"/>
<dbReference type="InterPro" id="IPR013107">
    <property type="entry name" value="Acyl-CoA_DH_C"/>
</dbReference>
<accession>A0ABW0WDH3</accession>